<dbReference type="PANTHER" id="PTHR13691">
    <property type="entry name" value="RIBOSOMAL PROTEIN L2"/>
    <property type="match status" value="1"/>
</dbReference>
<dbReference type="InterPro" id="IPR008991">
    <property type="entry name" value="Translation_prot_SH3-like_sf"/>
</dbReference>
<protein>
    <recommendedName>
        <fullName evidence="4">Large ribosomal subunit protein uL2</fullName>
    </recommendedName>
    <alternativeName>
        <fullName evidence="5">50S ribosomal protein L2</fullName>
    </alternativeName>
</protein>
<evidence type="ECO:0000256" key="5">
    <source>
        <dbReference type="ARBA" id="ARBA00035459"/>
    </source>
</evidence>
<reference evidence="9 10" key="1">
    <citation type="journal article" date="2016" name="Nat. Commun.">
        <title>Thousands of microbial genomes shed light on interconnected biogeochemical processes in an aquifer system.</title>
        <authorList>
            <person name="Anantharaman K."/>
            <person name="Brown C.T."/>
            <person name="Hug L.A."/>
            <person name="Sharon I."/>
            <person name="Castelle C.J."/>
            <person name="Probst A.J."/>
            <person name="Thomas B.C."/>
            <person name="Singh A."/>
            <person name="Wilkins M.J."/>
            <person name="Karaoz U."/>
            <person name="Brodie E.L."/>
            <person name="Williams K.H."/>
            <person name="Hubbard S.S."/>
            <person name="Banfield J.F."/>
        </authorList>
    </citation>
    <scope>NUCLEOTIDE SEQUENCE [LARGE SCALE GENOMIC DNA]</scope>
</reference>
<keyword evidence="3" id="KW-0687">Ribonucleoprotein</keyword>
<evidence type="ECO:0000259" key="7">
    <source>
        <dbReference type="SMART" id="SM01382"/>
    </source>
</evidence>
<dbReference type="GO" id="GO:0006412">
    <property type="term" value="P:translation"/>
    <property type="evidence" value="ECO:0007669"/>
    <property type="project" value="InterPro"/>
</dbReference>
<gene>
    <name evidence="9" type="ORF">A2626_03320</name>
</gene>
<dbReference type="GO" id="GO:0003735">
    <property type="term" value="F:structural constituent of ribosome"/>
    <property type="evidence" value="ECO:0007669"/>
    <property type="project" value="InterPro"/>
</dbReference>
<keyword evidence="2 9" id="KW-0689">Ribosomal protein</keyword>
<dbReference type="Gene3D" id="2.40.50.140">
    <property type="entry name" value="Nucleic acid-binding proteins"/>
    <property type="match status" value="1"/>
</dbReference>
<dbReference type="GO" id="GO:0015934">
    <property type="term" value="C:large ribosomal subunit"/>
    <property type="evidence" value="ECO:0007669"/>
    <property type="project" value="InterPro"/>
</dbReference>
<dbReference type="InterPro" id="IPR022669">
    <property type="entry name" value="Ribosomal_uL2_C"/>
</dbReference>
<dbReference type="EMBL" id="MHLZ01000030">
    <property type="protein sequence ID" value="OGZ19494.1"/>
    <property type="molecule type" value="Genomic_DNA"/>
</dbReference>
<evidence type="ECO:0000313" key="9">
    <source>
        <dbReference type="EMBL" id="OGZ19494.1"/>
    </source>
</evidence>
<dbReference type="Gene3D" id="2.30.30.30">
    <property type="match status" value="1"/>
</dbReference>
<dbReference type="InterPro" id="IPR012340">
    <property type="entry name" value="NA-bd_OB-fold"/>
</dbReference>
<dbReference type="SMART" id="SM01383">
    <property type="entry name" value="Ribosomal_L2"/>
    <property type="match status" value="1"/>
</dbReference>
<dbReference type="SUPFAM" id="SSF50249">
    <property type="entry name" value="Nucleic acid-binding proteins"/>
    <property type="match status" value="1"/>
</dbReference>
<dbReference type="FunFam" id="2.30.30.30:FF:000001">
    <property type="entry name" value="50S ribosomal protein L2"/>
    <property type="match status" value="1"/>
</dbReference>
<dbReference type="InterPro" id="IPR005880">
    <property type="entry name" value="Ribosomal_uL2_bac/org-type"/>
</dbReference>
<comment type="caution">
    <text evidence="9">The sequence shown here is derived from an EMBL/GenBank/DDBJ whole genome shotgun (WGS) entry which is preliminary data.</text>
</comment>
<dbReference type="Proteomes" id="UP000177360">
    <property type="component" value="Unassembled WGS sequence"/>
</dbReference>
<dbReference type="GO" id="GO:0016740">
    <property type="term" value="F:transferase activity"/>
    <property type="evidence" value="ECO:0007669"/>
    <property type="project" value="InterPro"/>
</dbReference>
<evidence type="ECO:0000259" key="8">
    <source>
        <dbReference type="SMART" id="SM01383"/>
    </source>
</evidence>
<dbReference type="NCBIfam" id="TIGR01171">
    <property type="entry name" value="rplB_bact"/>
    <property type="match status" value="1"/>
</dbReference>
<dbReference type="InterPro" id="IPR014722">
    <property type="entry name" value="Rib_uL2_dom2"/>
</dbReference>
<comment type="similarity">
    <text evidence="1">Belongs to the universal ribosomal protein uL2 family.</text>
</comment>
<dbReference type="Pfam" id="PF00181">
    <property type="entry name" value="Ribosomal_L2_N"/>
    <property type="match status" value="1"/>
</dbReference>
<dbReference type="PANTHER" id="PTHR13691:SF5">
    <property type="entry name" value="LARGE RIBOSOMAL SUBUNIT PROTEIN UL2M"/>
    <property type="match status" value="1"/>
</dbReference>
<dbReference type="PIRSF" id="PIRSF002158">
    <property type="entry name" value="Ribosomal_L2"/>
    <property type="match status" value="1"/>
</dbReference>
<evidence type="ECO:0000256" key="1">
    <source>
        <dbReference type="ARBA" id="ARBA00005636"/>
    </source>
</evidence>
<sequence length="262" mass="28835">MISKKTEKIISNKEPEKGLIVSLKQRAGRGNSGRISVRHKGGGVKKLYRLVDFGQAKKNVAGKALAIEYDPYRNAFIMLLEYGDKERFYQLAPHGIKEGDEIICSDIGDIKIGNRMRIKNIPIGTLVYNVELYPDGGGKIVRSAGAGARVLAHEGNYANLQMPSGEVRRVFQNCFASIGTISHPECKYEQVGKAGTSRLMGIRPSVRGKAMNPCDHPHGGGEGNTPIGMPHPKTPWGKLARGGKTRRKSWTDKMIISRRVKK</sequence>
<dbReference type="InterPro" id="IPR002171">
    <property type="entry name" value="Ribosomal_uL2"/>
</dbReference>
<evidence type="ECO:0000256" key="4">
    <source>
        <dbReference type="ARBA" id="ARBA00035242"/>
    </source>
</evidence>
<dbReference type="FunFam" id="4.10.950.10:FF:000001">
    <property type="entry name" value="50S ribosomal protein L2"/>
    <property type="match status" value="1"/>
</dbReference>
<dbReference type="Gene3D" id="4.10.950.10">
    <property type="entry name" value="Ribosomal protein L2, domain 3"/>
    <property type="match status" value="1"/>
</dbReference>
<evidence type="ECO:0000256" key="2">
    <source>
        <dbReference type="ARBA" id="ARBA00022980"/>
    </source>
</evidence>
<name>A0A1G2E0V3_9BACT</name>
<evidence type="ECO:0000256" key="3">
    <source>
        <dbReference type="ARBA" id="ARBA00023274"/>
    </source>
</evidence>
<evidence type="ECO:0000256" key="6">
    <source>
        <dbReference type="SAM" id="MobiDB-lite"/>
    </source>
</evidence>
<dbReference type="InterPro" id="IPR014726">
    <property type="entry name" value="Ribosomal_uL2_dom3"/>
</dbReference>
<proteinExistence type="inferred from homology"/>
<dbReference type="SMART" id="SM01382">
    <property type="entry name" value="Ribosomal_L2_C"/>
    <property type="match status" value="1"/>
</dbReference>
<dbReference type="InterPro" id="IPR022666">
    <property type="entry name" value="Ribosomal_uL2_RNA-bd_dom"/>
</dbReference>
<feature type="domain" description="Large ribosomal subunit protein uL2 C-terminal" evidence="7">
    <location>
        <begin position="110"/>
        <end position="239"/>
    </location>
</feature>
<organism evidence="9 10">
    <name type="scientific">Candidatus Nealsonbacteria bacterium RIFCSPHIGHO2_01_FULL_38_55</name>
    <dbReference type="NCBI Taxonomy" id="1801664"/>
    <lineage>
        <taxon>Bacteria</taxon>
        <taxon>Candidatus Nealsoniibacteriota</taxon>
    </lineage>
</organism>
<feature type="region of interest" description="Disordered" evidence="6">
    <location>
        <begin position="212"/>
        <end position="248"/>
    </location>
</feature>
<dbReference type="GO" id="GO:0003723">
    <property type="term" value="F:RNA binding"/>
    <property type="evidence" value="ECO:0007669"/>
    <property type="project" value="InterPro"/>
</dbReference>
<feature type="domain" description="Large ribosomal subunit protein uL2 RNA-binding" evidence="8">
    <location>
        <begin position="28"/>
        <end position="104"/>
    </location>
</feature>
<accession>A0A1G2E0V3</accession>
<dbReference type="SUPFAM" id="SSF50104">
    <property type="entry name" value="Translation proteins SH3-like domain"/>
    <property type="match status" value="1"/>
</dbReference>
<evidence type="ECO:0000313" key="10">
    <source>
        <dbReference type="Proteomes" id="UP000177360"/>
    </source>
</evidence>
<dbReference type="Pfam" id="PF03947">
    <property type="entry name" value="Ribosomal_L2_C"/>
    <property type="match status" value="1"/>
</dbReference>
<dbReference type="AlphaFoldDB" id="A0A1G2E0V3"/>